<dbReference type="GO" id="GO:0003755">
    <property type="term" value="F:peptidyl-prolyl cis-trans isomerase activity"/>
    <property type="evidence" value="ECO:0007669"/>
    <property type="project" value="UniProtKB-UniRule"/>
</dbReference>
<dbReference type="Proteomes" id="UP000190274">
    <property type="component" value="Chromosome H"/>
</dbReference>
<evidence type="ECO:0000256" key="7">
    <source>
        <dbReference type="ARBA" id="ARBA00023235"/>
    </source>
</evidence>
<dbReference type="Pfam" id="PF00160">
    <property type="entry name" value="Pro_isomerase"/>
    <property type="match status" value="1"/>
</dbReference>
<dbReference type="GO" id="GO:0005634">
    <property type="term" value="C:nucleus"/>
    <property type="evidence" value="ECO:0007669"/>
    <property type="project" value="UniProtKB-SubCell"/>
</dbReference>
<dbReference type="InterPro" id="IPR035979">
    <property type="entry name" value="RBD_domain_sf"/>
</dbReference>
<evidence type="ECO:0000256" key="9">
    <source>
        <dbReference type="PROSITE-ProRule" id="PRU00176"/>
    </source>
</evidence>
<feature type="domain" description="PPIase cyclophilin-type" evidence="11">
    <location>
        <begin position="10"/>
        <end position="176"/>
    </location>
</feature>
<keyword evidence="5 9" id="KW-0694">RNA-binding</keyword>
<gene>
    <name evidence="13" type="ORF">LADA_0H02740G</name>
</gene>
<reference evidence="13 14" key="1">
    <citation type="submission" date="2016-03" db="EMBL/GenBank/DDBJ databases">
        <authorList>
            <person name="Devillers H."/>
        </authorList>
    </citation>
    <scope>NUCLEOTIDE SEQUENCE [LARGE SCALE GENOMIC DNA]</scope>
    <source>
        <strain evidence="13">CBS 10888</strain>
    </source>
</reference>
<dbReference type="PROSITE" id="PS50072">
    <property type="entry name" value="CSA_PPIASE_2"/>
    <property type="match status" value="1"/>
</dbReference>
<dbReference type="InterPro" id="IPR002130">
    <property type="entry name" value="Cyclophilin-type_PPIase_dom"/>
</dbReference>
<evidence type="ECO:0000256" key="2">
    <source>
        <dbReference type="ARBA" id="ARBA00002388"/>
    </source>
</evidence>
<accession>A0A1G4JZV2</accession>
<sequence length="332" mass="37033">MSVLLETTKGDLVVDTDCEAYPVEAFNFLKLCKSGFFRYQCFYNLQKSFSIECGDALVGNNLRDSLRFHSTSIQGLAASEKQGSGQLLRSSAPFQKTRRAQLGDVAFLTSIVEGHVPVLGSKFMFSLAEDGNTYEDVVVFGKVTAESLGVLQDWSNQTVDKECRPEVDIRIKNAYILHDPFPDPEGFKLVEVGLPLEDVRLPPEMIAIETNKLDSTGKSLGSMHSKEVTLEILGDIPHVGIKPSDRVLFICKLNPMTKAKDLAVIFHRFGTIDTIEIVHDKETGASLCYGFIEFADNKSCEMAYFKMEGVLIDDRRVHVDFCQSSKKITQQH</sequence>
<evidence type="ECO:0000256" key="4">
    <source>
        <dbReference type="ARBA" id="ARBA00010739"/>
    </source>
</evidence>
<evidence type="ECO:0000256" key="5">
    <source>
        <dbReference type="ARBA" id="ARBA00022884"/>
    </source>
</evidence>
<proteinExistence type="inferred from homology"/>
<evidence type="ECO:0000256" key="8">
    <source>
        <dbReference type="ARBA" id="ARBA00023242"/>
    </source>
</evidence>
<keyword evidence="7 10" id="KW-0413">Isomerase</keyword>
<dbReference type="InterPro" id="IPR029000">
    <property type="entry name" value="Cyclophilin-like_dom_sf"/>
</dbReference>
<dbReference type="Gene3D" id="2.40.100.10">
    <property type="entry name" value="Cyclophilin-like"/>
    <property type="match status" value="1"/>
</dbReference>
<evidence type="ECO:0000256" key="6">
    <source>
        <dbReference type="ARBA" id="ARBA00023110"/>
    </source>
</evidence>
<dbReference type="PROSITE" id="PS50102">
    <property type="entry name" value="RRM"/>
    <property type="match status" value="1"/>
</dbReference>
<comment type="catalytic activity">
    <reaction evidence="1 10">
        <text>[protein]-peptidylproline (omega=180) = [protein]-peptidylproline (omega=0)</text>
        <dbReference type="Rhea" id="RHEA:16237"/>
        <dbReference type="Rhea" id="RHEA-COMP:10747"/>
        <dbReference type="Rhea" id="RHEA-COMP:10748"/>
        <dbReference type="ChEBI" id="CHEBI:83833"/>
        <dbReference type="ChEBI" id="CHEBI:83834"/>
        <dbReference type="EC" id="5.2.1.8"/>
    </reaction>
</comment>
<comment type="subcellular location">
    <subcellularLocation>
        <location evidence="3 10">Nucleus</location>
    </subcellularLocation>
</comment>
<dbReference type="STRING" id="1266660.A0A1G4JZV2"/>
<dbReference type="SMART" id="SM00360">
    <property type="entry name" value="RRM"/>
    <property type="match status" value="1"/>
</dbReference>
<dbReference type="Gene3D" id="3.30.70.330">
    <property type="match status" value="1"/>
</dbReference>
<dbReference type="AlphaFoldDB" id="A0A1G4JZV2"/>
<dbReference type="GO" id="GO:0006357">
    <property type="term" value="P:regulation of transcription by RNA polymerase II"/>
    <property type="evidence" value="ECO:0007669"/>
    <property type="project" value="EnsemblFungi"/>
</dbReference>
<dbReference type="Pfam" id="PF00076">
    <property type="entry name" value="RRM_1"/>
    <property type="match status" value="1"/>
</dbReference>
<evidence type="ECO:0000313" key="13">
    <source>
        <dbReference type="EMBL" id="SCU96785.1"/>
    </source>
</evidence>
<keyword evidence="8 10" id="KW-0539">Nucleus</keyword>
<dbReference type="PANTHER" id="PTHR45843:SF1">
    <property type="entry name" value="PEPTIDYL-PROLYL CIS-TRANS ISOMERASE-LIKE 4"/>
    <property type="match status" value="1"/>
</dbReference>
<dbReference type="EC" id="5.2.1.8" evidence="10"/>
<keyword evidence="14" id="KW-1185">Reference proteome</keyword>
<dbReference type="PANTHER" id="PTHR45843">
    <property type="entry name" value="PEPTIDYL-PROLYL CIS-TRANS ISOMERASE-LIKE 4"/>
    <property type="match status" value="1"/>
</dbReference>
<dbReference type="GO" id="GO:0000785">
    <property type="term" value="C:chromatin"/>
    <property type="evidence" value="ECO:0007669"/>
    <property type="project" value="EnsemblFungi"/>
</dbReference>
<keyword evidence="6 10" id="KW-0697">Rotamase</keyword>
<name>A0A1G4JZV2_9SACH</name>
<dbReference type="InterPro" id="IPR035542">
    <property type="entry name" value="CRIP"/>
</dbReference>
<feature type="domain" description="RRM" evidence="12">
    <location>
        <begin position="246"/>
        <end position="324"/>
    </location>
</feature>
<evidence type="ECO:0000256" key="3">
    <source>
        <dbReference type="ARBA" id="ARBA00004123"/>
    </source>
</evidence>
<dbReference type="SUPFAM" id="SSF50891">
    <property type="entry name" value="Cyclophilin-like"/>
    <property type="match status" value="1"/>
</dbReference>
<dbReference type="GO" id="GO:0003723">
    <property type="term" value="F:RNA binding"/>
    <property type="evidence" value="ECO:0007669"/>
    <property type="project" value="UniProtKB-UniRule"/>
</dbReference>
<comment type="similarity">
    <text evidence="4 10">Belongs to the cyclophilin-type PPIase family. PPIL4 subfamily.</text>
</comment>
<evidence type="ECO:0000256" key="1">
    <source>
        <dbReference type="ARBA" id="ARBA00000971"/>
    </source>
</evidence>
<dbReference type="OrthoDB" id="2083at2759"/>
<evidence type="ECO:0000256" key="10">
    <source>
        <dbReference type="RuleBase" id="RU365081"/>
    </source>
</evidence>
<protein>
    <recommendedName>
        <fullName evidence="10">Peptidyl-prolyl cis-trans isomerase</fullName>
        <shortName evidence="10">PPIase</shortName>
        <ecNumber evidence="10">5.2.1.8</ecNumber>
    </recommendedName>
</protein>
<dbReference type="SUPFAM" id="SSF54928">
    <property type="entry name" value="RNA-binding domain, RBD"/>
    <property type="match status" value="1"/>
</dbReference>
<dbReference type="EMBL" id="LT598461">
    <property type="protein sequence ID" value="SCU96785.1"/>
    <property type="molecule type" value="Genomic_DNA"/>
</dbReference>
<organism evidence="13 14">
    <name type="scientific">Lachancea dasiensis</name>
    <dbReference type="NCBI Taxonomy" id="1072105"/>
    <lineage>
        <taxon>Eukaryota</taxon>
        <taxon>Fungi</taxon>
        <taxon>Dikarya</taxon>
        <taxon>Ascomycota</taxon>
        <taxon>Saccharomycotina</taxon>
        <taxon>Saccharomycetes</taxon>
        <taxon>Saccharomycetales</taxon>
        <taxon>Saccharomycetaceae</taxon>
        <taxon>Lachancea</taxon>
    </lineage>
</organism>
<evidence type="ECO:0000313" key="14">
    <source>
        <dbReference type="Proteomes" id="UP000190274"/>
    </source>
</evidence>
<dbReference type="InterPro" id="IPR012677">
    <property type="entry name" value="Nucleotide-bd_a/b_plait_sf"/>
</dbReference>
<dbReference type="CDD" id="cd12235">
    <property type="entry name" value="RRM_PPIL4"/>
    <property type="match status" value="1"/>
</dbReference>
<evidence type="ECO:0000259" key="12">
    <source>
        <dbReference type="PROSITE" id="PS50102"/>
    </source>
</evidence>
<comment type="function">
    <text evidence="2 10">PPIases accelerate the folding of proteins. It catalyzes the cis-trans isomerization of proline imidic peptide bonds in oligopeptides.</text>
</comment>
<dbReference type="InterPro" id="IPR000504">
    <property type="entry name" value="RRM_dom"/>
</dbReference>
<evidence type="ECO:0000259" key="11">
    <source>
        <dbReference type="PROSITE" id="PS50072"/>
    </source>
</evidence>